<name>A0AB39Q8I8_9ACTN</name>
<dbReference type="Gene3D" id="3.40.50.720">
    <property type="entry name" value="NAD(P)-binding Rossmann-like Domain"/>
    <property type="match status" value="1"/>
</dbReference>
<dbReference type="RefSeq" id="WP_369174304.1">
    <property type="nucleotide sequence ID" value="NZ_CP163439.1"/>
</dbReference>
<proteinExistence type="predicted"/>
<evidence type="ECO:0000313" key="3">
    <source>
        <dbReference type="EMBL" id="XDQ39582.1"/>
    </source>
</evidence>
<organism evidence="3">
    <name type="scientific">Streptomyces sp. R28</name>
    <dbReference type="NCBI Taxonomy" id="3238628"/>
    <lineage>
        <taxon>Bacteria</taxon>
        <taxon>Bacillati</taxon>
        <taxon>Actinomycetota</taxon>
        <taxon>Actinomycetes</taxon>
        <taxon>Kitasatosporales</taxon>
        <taxon>Streptomycetaceae</taxon>
        <taxon>Streptomyces</taxon>
    </lineage>
</organism>
<dbReference type="GO" id="GO:0004029">
    <property type="term" value="F:aldehyde dehydrogenase (NAD+) activity"/>
    <property type="evidence" value="ECO:0007669"/>
    <property type="project" value="TreeGrafter"/>
</dbReference>
<dbReference type="InterPro" id="IPR001509">
    <property type="entry name" value="Epimerase_deHydtase"/>
</dbReference>
<dbReference type="SUPFAM" id="SSF51735">
    <property type="entry name" value="NAD(P)-binding Rossmann-fold domains"/>
    <property type="match status" value="1"/>
</dbReference>
<dbReference type="Pfam" id="PF01370">
    <property type="entry name" value="Epimerase"/>
    <property type="match status" value="1"/>
</dbReference>
<sequence>MTRHGFEDLAGQRFLITGATGFVGRRLCARLTAQGARVTALVRETSVRDGLPSDAQLTVGDLTTPEGAKAVREAAAAADCVFHLAAVVKSRSAEGYWRCNSAGSGRLAKALASLASPPRLVVCSSLAAGGPARPGQPRTEDEPPAPVSHYGRSKLAGELAVRELADRLAVVAIRPPIVYGPGDPAFLPSLLPMIRSGIVVKSGFGPRHYSVIHVDDLCTALLAAATRGRTMCPDVPDSGVYTVSDGTEHTWHGICRTVADALGRRPPLVVPVPHAVTRAVAECAEALGRLGGFVPPLNRDKTRELRCTAWTCSAERARTDLGFVPSIPLAEGIAATLKG</sequence>
<feature type="domain" description="NAD-dependent epimerase/dehydratase" evidence="2">
    <location>
        <begin position="15"/>
        <end position="228"/>
    </location>
</feature>
<dbReference type="AlphaFoldDB" id="A0AB39Q8I8"/>
<dbReference type="PANTHER" id="PTHR48079">
    <property type="entry name" value="PROTEIN YEEZ"/>
    <property type="match status" value="1"/>
</dbReference>
<evidence type="ECO:0000259" key="2">
    <source>
        <dbReference type="Pfam" id="PF01370"/>
    </source>
</evidence>
<dbReference type="InterPro" id="IPR051783">
    <property type="entry name" value="NAD(P)-dependent_oxidoreduct"/>
</dbReference>
<protein>
    <submittedName>
        <fullName evidence="3">NAD-dependent epimerase/dehydratase family protein</fullName>
    </submittedName>
</protein>
<dbReference type="InterPro" id="IPR036291">
    <property type="entry name" value="NAD(P)-bd_dom_sf"/>
</dbReference>
<accession>A0AB39Q8I8</accession>
<dbReference type="EMBL" id="CP163439">
    <property type="protein sequence ID" value="XDQ39582.1"/>
    <property type="molecule type" value="Genomic_DNA"/>
</dbReference>
<dbReference type="GO" id="GO:0005737">
    <property type="term" value="C:cytoplasm"/>
    <property type="evidence" value="ECO:0007669"/>
    <property type="project" value="TreeGrafter"/>
</dbReference>
<reference evidence="3" key="1">
    <citation type="submission" date="2024-07" db="EMBL/GenBank/DDBJ databases">
        <authorList>
            <person name="Yu S.T."/>
        </authorList>
    </citation>
    <scope>NUCLEOTIDE SEQUENCE</scope>
    <source>
        <strain evidence="3">R28</strain>
    </source>
</reference>
<gene>
    <name evidence="3" type="ORF">AB5J49_42965</name>
</gene>
<dbReference type="PANTHER" id="PTHR48079:SF6">
    <property type="entry name" value="NAD(P)-BINDING DOMAIN-CONTAINING PROTEIN-RELATED"/>
    <property type="match status" value="1"/>
</dbReference>
<evidence type="ECO:0000256" key="1">
    <source>
        <dbReference type="SAM" id="MobiDB-lite"/>
    </source>
</evidence>
<feature type="region of interest" description="Disordered" evidence="1">
    <location>
        <begin position="130"/>
        <end position="149"/>
    </location>
</feature>